<protein>
    <recommendedName>
        <fullName evidence="3">Pilus assembly protein PilM</fullName>
    </recommendedName>
</protein>
<sequence length="323" mass="37747">MKNNLFINLEIKDYVIRFVEWNAETRTIVKFDEHYISRGIISNGAIENRDEFLKIIRMLTKKWRLKRKQIRMTMPDASVIIRKQSIPSTVVEDEIQQYVSFALGESIHLPFEQPVIETLSLSTKEDAVEEKEIVIISTDEELVHEYADCFHEAGLKLVSIDISPLNYYRLLEDQELIEQSDELLLIQYHVENVVFAAMENGYPIFIQQLSLFDDTTDPQSYGPTLHKEDFSRQEVMEQFSEINTEIERIHRFFRYSMNDGKKQFTKMALVGDTPFLSEIRSQLEELYDIPVIELDVEHFSGPKGLEVEERFHQALGLAMRAGI</sequence>
<dbReference type="Pfam" id="PF11104">
    <property type="entry name" value="PilM_2"/>
    <property type="match status" value="1"/>
</dbReference>
<evidence type="ECO:0008006" key="3">
    <source>
        <dbReference type="Google" id="ProtNLM"/>
    </source>
</evidence>
<reference evidence="1 2" key="1">
    <citation type="submission" date="2019-07" db="EMBL/GenBank/DDBJ databases">
        <title>Allobacillus sp. nov. SKP isolated from shrimp paste of Euphausiacea.</title>
        <authorList>
            <person name="Kanchanasin P."/>
            <person name="Tanasupawat S."/>
            <person name="Shi W."/>
            <person name="Wu L."/>
            <person name="Ma J."/>
        </authorList>
    </citation>
    <scope>NUCLEOTIDE SEQUENCE [LARGE SCALE GENOMIC DNA]</scope>
    <source>
        <strain evidence="1 2">SKP4-8</strain>
    </source>
</reference>
<evidence type="ECO:0000313" key="1">
    <source>
        <dbReference type="EMBL" id="TSJ66185.1"/>
    </source>
</evidence>
<name>A0A556PP72_9BACI</name>
<dbReference type="EMBL" id="VMHE01000005">
    <property type="protein sequence ID" value="TSJ66185.1"/>
    <property type="molecule type" value="Genomic_DNA"/>
</dbReference>
<dbReference type="InterPro" id="IPR005883">
    <property type="entry name" value="PilM"/>
</dbReference>
<dbReference type="Proteomes" id="UP000316425">
    <property type="component" value="Unassembled WGS sequence"/>
</dbReference>
<dbReference type="RefSeq" id="WP_144088184.1">
    <property type="nucleotide sequence ID" value="NZ_VMHE01000005.1"/>
</dbReference>
<proteinExistence type="predicted"/>
<comment type="caution">
    <text evidence="1">The sequence shown here is derived from an EMBL/GenBank/DDBJ whole genome shotgun (WGS) entry which is preliminary data.</text>
</comment>
<dbReference type="PANTHER" id="PTHR32432">
    <property type="entry name" value="CELL DIVISION PROTEIN FTSA-RELATED"/>
    <property type="match status" value="1"/>
</dbReference>
<evidence type="ECO:0000313" key="2">
    <source>
        <dbReference type="Proteomes" id="UP000316425"/>
    </source>
</evidence>
<gene>
    <name evidence="1" type="ORF">FPQ13_04750</name>
</gene>
<dbReference type="InterPro" id="IPR050696">
    <property type="entry name" value="FtsA/MreB"/>
</dbReference>
<dbReference type="PANTHER" id="PTHR32432:SF3">
    <property type="entry name" value="ETHANOLAMINE UTILIZATION PROTEIN EUTJ"/>
    <property type="match status" value="1"/>
</dbReference>
<organism evidence="1 2">
    <name type="scientific">Allobacillus salarius</name>
    <dbReference type="NCBI Taxonomy" id="1955272"/>
    <lineage>
        <taxon>Bacteria</taxon>
        <taxon>Bacillati</taxon>
        <taxon>Bacillota</taxon>
        <taxon>Bacilli</taxon>
        <taxon>Bacillales</taxon>
        <taxon>Bacillaceae</taxon>
        <taxon>Allobacillus</taxon>
    </lineage>
</organism>
<dbReference type="OrthoDB" id="2690797at2"/>
<keyword evidence="2" id="KW-1185">Reference proteome</keyword>
<dbReference type="Gene3D" id="3.30.420.40">
    <property type="match status" value="2"/>
</dbReference>
<accession>A0A556PP72</accession>
<dbReference type="Gene3D" id="3.30.1490.300">
    <property type="match status" value="1"/>
</dbReference>
<dbReference type="AlphaFoldDB" id="A0A556PP72"/>